<proteinExistence type="predicted"/>
<feature type="chain" id="PRO_5020884566" evidence="2">
    <location>
        <begin position="22"/>
        <end position="203"/>
    </location>
</feature>
<sequence>MNLPLICTLGTLAACLGYVMALAHALSCAYSIWLIRMVITLRGTQQNHYYQLENPGTGYEGIGIGGGPHHRPSPRFTTKTVSGPGQSRTWWDNLKHQAAGSVGRRNHASSASVQPHPKEQRPNKGLAHRPDFFTASEQLDDGIEIQPLSHDDLDESRYGLGGGRRGGRPLDRSEDYFGYSPTHDAGAMGRVKYWGRRVANAWF</sequence>
<dbReference type="AlphaFoldDB" id="A0A4P9ZNW7"/>
<gene>
    <name evidence="3" type="ORF">BJ085DRAFT_36891</name>
</gene>
<reference evidence="4" key="1">
    <citation type="journal article" date="2018" name="Nat. Microbiol.">
        <title>Leveraging single-cell genomics to expand the fungal tree of life.</title>
        <authorList>
            <person name="Ahrendt S.R."/>
            <person name="Quandt C.A."/>
            <person name="Ciobanu D."/>
            <person name="Clum A."/>
            <person name="Salamov A."/>
            <person name="Andreopoulos B."/>
            <person name="Cheng J.F."/>
            <person name="Woyke T."/>
            <person name="Pelin A."/>
            <person name="Henrissat B."/>
            <person name="Reynolds N.K."/>
            <person name="Benny G.L."/>
            <person name="Smith M.E."/>
            <person name="James T.Y."/>
            <person name="Grigoriev I.V."/>
        </authorList>
    </citation>
    <scope>NUCLEOTIDE SEQUENCE [LARGE SCALE GENOMIC DNA]</scope>
    <source>
        <strain evidence="4">RSA 468</strain>
    </source>
</reference>
<evidence type="ECO:0000256" key="2">
    <source>
        <dbReference type="SAM" id="SignalP"/>
    </source>
</evidence>
<name>A0A4P9ZNW7_9FUNG</name>
<feature type="signal peptide" evidence="2">
    <location>
        <begin position="1"/>
        <end position="21"/>
    </location>
</feature>
<feature type="region of interest" description="Disordered" evidence="1">
    <location>
        <begin position="101"/>
        <end position="128"/>
    </location>
</feature>
<organism evidence="3 4">
    <name type="scientific">Dimargaris cristalligena</name>
    <dbReference type="NCBI Taxonomy" id="215637"/>
    <lineage>
        <taxon>Eukaryota</taxon>
        <taxon>Fungi</taxon>
        <taxon>Fungi incertae sedis</taxon>
        <taxon>Zoopagomycota</taxon>
        <taxon>Kickxellomycotina</taxon>
        <taxon>Dimargaritomycetes</taxon>
        <taxon>Dimargaritales</taxon>
        <taxon>Dimargaritaceae</taxon>
        <taxon>Dimargaris</taxon>
    </lineage>
</organism>
<feature type="region of interest" description="Disordered" evidence="1">
    <location>
        <begin position="152"/>
        <end position="173"/>
    </location>
</feature>
<dbReference type="Proteomes" id="UP000268162">
    <property type="component" value="Unassembled WGS sequence"/>
</dbReference>
<keyword evidence="2" id="KW-0732">Signal</keyword>
<dbReference type="EMBL" id="ML003290">
    <property type="protein sequence ID" value="RKP34242.1"/>
    <property type="molecule type" value="Genomic_DNA"/>
</dbReference>
<keyword evidence="4" id="KW-1185">Reference proteome</keyword>
<evidence type="ECO:0000256" key="1">
    <source>
        <dbReference type="SAM" id="MobiDB-lite"/>
    </source>
</evidence>
<accession>A0A4P9ZNW7</accession>
<protein>
    <submittedName>
        <fullName evidence="3">Uncharacterized protein</fullName>
    </submittedName>
</protein>
<evidence type="ECO:0000313" key="3">
    <source>
        <dbReference type="EMBL" id="RKP34242.1"/>
    </source>
</evidence>
<evidence type="ECO:0000313" key="4">
    <source>
        <dbReference type="Proteomes" id="UP000268162"/>
    </source>
</evidence>